<keyword evidence="3" id="KW-0472">Membrane</keyword>
<evidence type="ECO:0000313" key="6">
    <source>
        <dbReference type="Proteomes" id="UP000543642"/>
    </source>
</evidence>
<dbReference type="EMBL" id="JACHFW010000001">
    <property type="protein sequence ID" value="MBB5263348.1"/>
    <property type="molecule type" value="Genomic_DNA"/>
</dbReference>
<keyword evidence="3" id="KW-0812">Transmembrane</keyword>
<comment type="similarity">
    <text evidence="1">Belongs to the CapA family.</text>
</comment>
<dbReference type="InterPro" id="IPR019079">
    <property type="entry name" value="Capsule_synth_CapA"/>
</dbReference>
<keyword evidence="3" id="KW-1133">Transmembrane helix</keyword>
<evidence type="ECO:0000256" key="3">
    <source>
        <dbReference type="SAM" id="Phobius"/>
    </source>
</evidence>
<dbReference type="RefSeq" id="WP_183770972.1">
    <property type="nucleotide sequence ID" value="NZ_JACHFW010000001.1"/>
</dbReference>
<evidence type="ECO:0000256" key="1">
    <source>
        <dbReference type="ARBA" id="ARBA00005662"/>
    </source>
</evidence>
<organism evidence="5 6">
    <name type="scientific">Catenibacillus scindens</name>
    <dbReference type="NCBI Taxonomy" id="673271"/>
    <lineage>
        <taxon>Bacteria</taxon>
        <taxon>Bacillati</taxon>
        <taxon>Bacillota</taxon>
        <taxon>Clostridia</taxon>
        <taxon>Lachnospirales</taxon>
        <taxon>Lachnospiraceae</taxon>
        <taxon>Catenibacillus</taxon>
    </lineage>
</organism>
<keyword evidence="6" id="KW-1185">Reference proteome</keyword>
<dbReference type="PANTHER" id="PTHR33393">
    <property type="entry name" value="POLYGLUTAMINE SYNTHESIS ACCESSORY PROTEIN RV0574C-RELATED"/>
    <property type="match status" value="1"/>
</dbReference>
<dbReference type="SUPFAM" id="SSF56300">
    <property type="entry name" value="Metallo-dependent phosphatases"/>
    <property type="match status" value="1"/>
</dbReference>
<dbReference type="AlphaFoldDB" id="A0A7W8M3R0"/>
<evidence type="ECO:0000259" key="4">
    <source>
        <dbReference type="SMART" id="SM00854"/>
    </source>
</evidence>
<dbReference type="Proteomes" id="UP000543642">
    <property type="component" value="Unassembled WGS sequence"/>
</dbReference>
<dbReference type="InterPro" id="IPR052169">
    <property type="entry name" value="CW_Biosynth-Accessory"/>
</dbReference>
<reference evidence="5 6" key="1">
    <citation type="submission" date="2020-08" db="EMBL/GenBank/DDBJ databases">
        <title>Genomic Encyclopedia of Type Strains, Phase IV (KMG-IV): sequencing the most valuable type-strain genomes for metagenomic binning, comparative biology and taxonomic classification.</title>
        <authorList>
            <person name="Goeker M."/>
        </authorList>
    </citation>
    <scope>NUCLEOTIDE SEQUENCE [LARGE SCALE GENOMIC DNA]</scope>
    <source>
        <strain evidence="5 6">DSM 106146</strain>
    </source>
</reference>
<dbReference type="SMART" id="SM00854">
    <property type="entry name" value="PGA_cap"/>
    <property type="match status" value="1"/>
</dbReference>
<proteinExistence type="inferred from homology"/>
<feature type="region of interest" description="Disordered" evidence="2">
    <location>
        <begin position="64"/>
        <end position="124"/>
    </location>
</feature>
<feature type="transmembrane region" description="Helical" evidence="3">
    <location>
        <begin position="34"/>
        <end position="54"/>
    </location>
</feature>
<dbReference type="Gene3D" id="3.60.21.10">
    <property type="match status" value="1"/>
</dbReference>
<comment type="caution">
    <text evidence="5">The sequence shown here is derived from an EMBL/GenBank/DDBJ whole genome shotgun (WGS) entry which is preliminary data.</text>
</comment>
<dbReference type="InterPro" id="IPR029052">
    <property type="entry name" value="Metallo-depent_PP-like"/>
</dbReference>
<dbReference type="Pfam" id="PF09587">
    <property type="entry name" value="PGA_cap"/>
    <property type="match status" value="1"/>
</dbReference>
<evidence type="ECO:0000256" key="2">
    <source>
        <dbReference type="SAM" id="MobiDB-lite"/>
    </source>
</evidence>
<accession>A0A7W8M3R0</accession>
<dbReference type="CDD" id="cd07381">
    <property type="entry name" value="MPP_CapA"/>
    <property type="match status" value="1"/>
</dbReference>
<evidence type="ECO:0000313" key="5">
    <source>
        <dbReference type="EMBL" id="MBB5263348.1"/>
    </source>
</evidence>
<dbReference type="PANTHER" id="PTHR33393:SF12">
    <property type="entry name" value="CAPSULE BIOSYNTHESIS PROTEIN CAPA"/>
    <property type="match status" value="1"/>
</dbReference>
<gene>
    <name evidence="5" type="ORF">HNP82_000442</name>
</gene>
<name>A0A7W8M3R0_9FIRM</name>
<feature type="compositionally biased region" description="Polar residues" evidence="2">
    <location>
        <begin position="64"/>
        <end position="73"/>
    </location>
</feature>
<feature type="domain" description="Capsule synthesis protein CapA" evidence="4">
    <location>
        <begin position="140"/>
        <end position="388"/>
    </location>
</feature>
<sequence length="522" mass="56091">MSDGRKLPGKDGLNHGGMEKIRRKFLEQTIRGKFIRLAAFMVLGALLGCIIGPVRAAAVKEPTSVNEDISPQGNAPEEAGAVSGGETAGSGAESDGGEVSGAASDSESLGAAQESGAAVGSMDEGESQAAAGAQCVKTVNLLAVGDDLIHSGIFKSGLQADGSYNFDHLYANVKDEIEAADLAIVNQETIFTYDRNDYSGYPVFAGPVEIGDALVAAGFDVVTHATNHVYDRGVQGIEDTLDFWKTNHPEVTVLGIHESQEDADTIKTVECNGITFAMLNYTYGMNGFVLPDDQPYLVDILDKEKVAADIAKAKEISDCVIFFLHCGVEYTYTPADETKEWVQFLLENGVDITIASHPHVLEPYAYLTGEDGHEMLVYYSMGNFISTQDEYPRLIGGMAEITVQLKGQGDNAQLSVLDYGLEPLYTHYNHNTGVYTVYKFRDYTDELALQNGLNGKNGVTLSRQVIWDEFDEIMSTSIEQPGAVSVVQPWLETEHSLPAVGERITLQEAGSADGPALSGAAQ</sequence>
<protein>
    <submittedName>
        <fullName evidence="5">Poly-gamma-glutamate synthesis protein (Capsule biosynthesis protein)</fullName>
    </submittedName>
</protein>